<dbReference type="InterPro" id="IPR000683">
    <property type="entry name" value="Gfo/Idh/MocA-like_OxRdtase_N"/>
</dbReference>
<gene>
    <name evidence="8" type="ORF">IE81DRAFT_312159</name>
</gene>
<evidence type="ECO:0000256" key="1">
    <source>
        <dbReference type="ARBA" id="ARBA00010928"/>
    </source>
</evidence>
<dbReference type="GO" id="GO:0047837">
    <property type="term" value="F:D-xylose 1-dehydrogenase (NADP+) activity"/>
    <property type="evidence" value="ECO:0007669"/>
    <property type="project" value="UniProtKB-EC"/>
</dbReference>
<keyword evidence="2" id="KW-0560">Oxidoreductase</keyword>
<evidence type="ECO:0000256" key="4">
    <source>
        <dbReference type="ARBA" id="ARBA00042988"/>
    </source>
</evidence>
<keyword evidence="9" id="KW-1185">Reference proteome</keyword>
<dbReference type="Pfam" id="PF22725">
    <property type="entry name" value="GFO_IDH_MocA_C3"/>
    <property type="match status" value="1"/>
</dbReference>
<evidence type="ECO:0000259" key="6">
    <source>
        <dbReference type="Pfam" id="PF01408"/>
    </source>
</evidence>
<evidence type="ECO:0000259" key="7">
    <source>
        <dbReference type="Pfam" id="PF22725"/>
    </source>
</evidence>
<dbReference type="GeneID" id="37034320"/>
<evidence type="ECO:0000256" key="3">
    <source>
        <dbReference type="ARBA" id="ARBA00038984"/>
    </source>
</evidence>
<evidence type="ECO:0000313" key="8">
    <source>
        <dbReference type="EMBL" id="PWN43378.1"/>
    </source>
</evidence>
<dbReference type="InterPro" id="IPR055170">
    <property type="entry name" value="GFO_IDH_MocA-like_dom"/>
</dbReference>
<evidence type="ECO:0000256" key="2">
    <source>
        <dbReference type="ARBA" id="ARBA00023002"/>
    </source>
</evidence>
<comment type="similarity">
    <text evidence="1">Belongs to the Gfo/Idh/MocA family.</text>
</comment>
<dbReference type="RefSeq" id="XP_025370538.1">
    <property type="nucleotide sequence ID" value="XM_025512450.1"/>
</dbReference>
<protein>
    <recommendedName>
        <fullName evidence="3">D-xylose 1-dehydrogenase (NADP(+), D-xylono-1,5-lactone-forming)</fullName>
        <ecNumber evidence="3">1.1.1.179</ecNumber>
    </recommendedName>
    <alternativeName>
        <fullName evidence="4">D-xylose-NADP dehydrogenase</fullName>
    </alternativeName>
</protein>
<dbReference type="SUPFAM" id="SSF55347">
    <property type="entry name" value="Glyceraldehyde-3-phosphate dehydrogenase-like, C-terminal domain"/>
    <property type="match status" value="1"/>
</dbReference>
<comment type="catalytic activity">
    <reaction evidence="5">
        <text>D-xylose + NADP(+) = D-xylono-1,5-lactone + NADPH + H(+)</text>
        <dbReference type="Rhea" id="RHEA:22000"/>
        <dbReference type="ChEBI" id="CHEBI:15378"/>
        <dbReference type="ChEBI" id="CHEBI:15867"/>
        <dbReference type="ChEBI" id="CHEBI:53455"/>
        <dbReference type="ChEBI" id="CHEBI:57783"/>
        <dbReference type="ChEBI" id="CHEBI:58349"/>
        <dbReference type="EC" id="1.1.1.179"/>
    </reaction>
</comment>
<sequence length="398" mass="44625">MSTSRPYTVRWGILATGGIAKKFAGDLLVDPATRDAQDVSHQIVAVASSSSAERAQAFIESDLEWAAKTKVGKPHAYGSYEEMLKDEQVQIVYVATPHSHHYANVLQCLDAGKHVCCEKPFTINAEQTKHLVDVARSKKLFLMEAMWIRFFPIVREIQRLLHEEKVLGKLHRAHSELGVHFDNATPEHRLLNPELGGGALLDLGIYPLTWQLLTLFEDPSNERQAPSITSNVLKHPVTGVDEFTSLILNFEKGHTQGMLTANFTVRTHSQQHTLIQGEKGDLTVHWAPFRPTAFTITLRKNSDELGEPRTTEFDIPGGHGMFWVRSELVLCHTHRVRLTGTYCIPQEADACSRALRDGKLEADLHPLSNSIFTMEIMDQVRASANLKYPESIEAVHRS</sequence>
<reference evidence="8 9" key="1">
    <citation type="journal article" date="2018" name="Mol. Biol. Evol.">
        <title>Broad Genomic Sampling Reveals a Smut Pathogenic Ancestry of the Fungal Clade Ustilaginomycotina.</title>
        <authorList>
            <person name="Kijpornyongpan T."/>
            <person name="Mondo S.J."/>
            <person name="Barry K."/>
            <person name="Sandor L."/>
            <person name="Lee J."/>
            <person name="Lipzen A."/>
            <person name="Pangilinan J."/>
            <person name="LaButti K."/>
            <person name="Hainaut M."/>
            <person name="Henrissat B."/>
            <person name="Grigoriev I.V."/>
            <person name="Spatafora J.W."/>
            <person name="Aime M.C."/>
        </authorList>
    </citation>
    <scope>NUCLEOTIDE SEQUENCE [LARGE SCALE GENOMIC DNA]</scope>
    <source>
        <strain evidence="8 9">MCA 4658</strain>
    </source>
</reference>
<dbReference type="STRING" id="1522189.A0A316W2Q3"/>
<dbReference type="GO" id="GO:0000166">
    <property type="term" value="F:nucleotide binding"/>
    <property type="evidence" value="ECO:0007669"/>
    <property type="project" value="InterPro"/>
</dbReference>
<dbReference type="SUPFAM" id="SSF51735">
    <property type="entry name" value="NAD(P)-binding Rossmann-fold domains"/>
    <property type="match status" value="1"/>
</dbReference>
<dbReference type="EMBL" id="KZ819370">
    <property type="protein sequence ID" value="PWN43378.1"/>
    <property type="molecule type" value="Genomic_DNA"/>
</dbReference>
<dbReference type="Pfam" id="PF01408">
    <property type="entry name" value="GFO_IDH_MocA"/>
    <property type="match status" value="1"/>
</dbReference>
<feature type="domain" description="Gfo/Idh/MocA-like oxidoreductase N-terminal" evidence="6">
    <location>
        <begin position="10"/>
        <end position="143"/>
    </location>
</feature>
<dbReference type="Gene3D" id="3.30.360.10">
    <property type="entry name" value="Dihydrodipicolinate Reductase, domain 2"/>
    <property type="match status" value="1"/>
</dbReference>
<proteinExistence type="inferred from homology"/>
<dbReference type="PANTHER" id="PTHR22604">
    <property type="entry name" value="OXIDOREDUCTASES"/>
    <property type="match status" value="1"/>
</dbReference>
<dbReference type="PANTHER" id="PTHR22604:SF105">
    <property type="entry name" value="TRANS-1,2-DIHYDROBENZENE-1,2-DIOL DEHYDROGENASE"/>
    <property type="match status" value="1"/>
</dbReference>
<dbReference type="Proteomes" id="UP000245783">
    <property type="component" value="Unassembled WGS sequence"/>
</dbReference>
<dbReference type="OrthoDB" id="2129491at2759"/>
<dbReference type="InterPro" id="IPR050984">
    <property type="entry name" value="Gfo/Idh/MocA_domain"/>
</dbReference>
<dbReference type="AlphaFoldDB" id="A0A316W2Q3"/>
<dbReference type="InterPro" id="IPR036291">
    <property type="entry name" value="NAD(P)-bd_dom_sf"/>
</dbReference>
<accession>A0A316W2Q3</accession>
<dbReference type="FunCoup" id="A0A316W2Q3">
    <property type="interactions" value="3"/>
</dbReference>
<evidence type="ECO:0000256" key="5">
    <source>
        <dbReference type="ARBA" id="ARBA00049233"/>
    </source>
</evidence>
<organism evidence="8 9">
    <name type="scientific">Ceraceosorus guamensis</name>
    <dbReference type="NCBI Taxonomy" id="1522189"/>
    <lineage>
        <taxon>Eukaryota</taxon>
        <taxon>Fungi</taxon>
        <taxon>Dikarya</taxon>
        <taxon>Basidiomycota</taxon>
        <taxon>Ustilaginomycotina</taxon>
        <taxon>Exobasidiomycetes</taxon>
        <taxon>Ceraceosorales</taxon>
        <taxon>Ceraceosoraceae</taxon>
        <taxon>Ceraceosorus</taxon>
    </lineage>
</organism>
<dbReference type="InParanoid" id="A0A316W2Q3"/>
<evidence type="ECO:0000313" key="9">
    <source>
        <dbReference type="Proteomes" id="UP000245783"/>
    </source>
</evidence>
<name>A0A316W2Q3_9BASI</name>
<dbReference type="Gene3D" id="3.40.50.720">
    <property type="entry name" value="NAD(P)-binding Rossmann-like Domain"/>
    <property type="match status" value="1"/>
</dbReference>
<dbReference type="EC" id="1.1.1.179" evidence="3"/>
<feature type="domain" description="GFO/IDH/MocA-like oxidoreductase" evidence="7">
    <location>
        <begin position="161"/>
        <end position="282"/>
    </location>
</feature>